<keyword evidence="2" id="KW-0328">Glycosyltransferase</keyword>
<protein>
    <submittedName>
        <fullName evidence="6">Galactosyl transferase GMA12-MNN10 family protein</fullName>
    </submittedName>
</protein>
<dbReference type="EMBL" id="HG992977">
    <property type="protein sequence ID" value="CAE7001538.1"/>
    <property type="molecule type" value="Genomic_DNA"/>
</dbReference>
<dbReference type="Proteomes" id="UP000472372">
    <property type="component" value="Chromosome 1"/>
</dbReference>
<dbReference type="InterPro" id="IPR008630">
    <property type="entry name" value="Glyco_trans_34"/>
</dbReference>
<dbReference type="Pfam" id="PF05637">
    <property type="entry name" value="Glyco_transf_34"/>
    <property type="match status" value="1"/>
</dbReference>
<dbReference type="PANTHER" id="PTHR31306:SF8">
    <property type="entry name" value="GLYCOSYLTRANSFERASE FAMILY 34 PROTEIN"/>
    <property type="match status" value="1"/>
</dbReference>
<dbReference type="AlphaFoldDB" id="A0A6S6VUU6"/>
<accession>A0A6S6VUU6</accession>
<gene>
    <name evidence="6" type="ORF">PTTW11_01255</name>
</gene>
<dbReference type="SUPFAM" id="SSF53448">
    <property type="entry name" value="Nucleotide-diphospho-sugar transferases"/>
    <property type="match status" value="1"/>
</dbReference>
<dbReference type="Gene3D" id="3.90.550.10">
    <property type="entry name" value="Spore Coat Polysaccharide Biosynthesis Protein SpsA, Chain A"/>
    <property type="match status" value="1"/>
</dbReference>
<dbReference type="GO" id="GO:0006487">
    <property type="term" value="P:protein N-linked glycosylation"/>
    <property type="evidence" value="ECO:0007669"/>
    <property type="project" value="TreeGrafter"/>
</dbReference>
<dbReference type="PANTHER" id="PTHR31306">
    <property type="entry name" value="ALPHA-1,6-MANNOSYLTRANSFERASE MNN11-RELATED"/>
    <property type="match status" value="1"/>
</dbReference>
<reference evidence="6" key="1">
    <citation type="submission" date="2021-02" db="EMBL/GenBank/DDBJ databases">
        <authorList>
            <person name="Syme A R."/>
            <person name="Syme A R."/>
            <person name="Moolhuijzen P."/>
        </authorList>
    </citation>
    <scope>NUCLEOTIDE SEQUENCE</scope>
    <source>
        <strain evidence="6">W1-1</strain>
    </source>
</reference>
<feature type="compositionally biased region" description="Basic and acidic residues" evidence="4">
    <location>
        <begin position="405"/>
        <end position="460"/>
    </location>
</feature>
<proteinExistence type="inferred from homology"/>
<sequence>MIRAAAFIPKVLIALIILGILYELPWKTSDLEIPTKSWLKDTIKEHATLLLGDNAITSITDTPPAEHANASASAAPSAAALPVPPVEPEQEHADDTAAPTIDWNKIHVSYGNAKCMPDFDDKQKKLALERRASCSQHAPFPSEESRRVALATISTGKRIPAYDGAIQTQMLHAAVHGSSSHILCDDLAPGAWNKIAYLQYLVLAELLKPEDERLEWIMWIDRDAIVLDACRPLSSFLPPNSSEYDKYNILTDHDMNGLNAGVFIFRVNQWSSLLFSAIMAYPIYNPDVGLAYAEQTAMALVLASDKWKGHEARVPQHWFNLYPDGDQSVPAFMSGVERPNMESWRVRRGDFALHFAGNQQREQIMLDWYDVLAKAGNVWETSVTRDITAEIKQYWDNLGKANNGENKKPQKEEGNDGAGDAKDSAAVDENESAKKKEHEEKHKAEQKENQANEQKERMER</sequence>
<dbReference type="GO" id="GO:0000139">
    <property type="term" value="C:Golgi membrane"/>
    <property type="evidence" value="ECO:0007669"/>
    <property type="project" value="TreeGrafter"/>
</dbReference>
<keyword evidence="5" id="KW-0812">Transmembrane</keyword>
<feature type="region of interest" description="Disordered" evidence="4">
    <location>
        <begin position="399"/>
        <end position="460"/>
    </location>
</feature>
<keyword evidence="5" id="KW-0472">Membrane</keyword>
<evidence type="ECO:0000313" key="7">
    <source>
        <dbReference type="Proteomes" id="UP000472372"/>
    </source>
</evidence>
<organism evidence="6 7">
    <name type="scientific">Pyrenophora teres f. teres</name>
    <dbReference type="NCBI Taxonomy" id="97479"/>
    <lineage>
        <taxon>Eukaryota</taxon>
        <taxon>Fungi</taxon>
        <taxon>Dikarya</taxon>
        <taxon>Ascomycota</taxon>
        <taxon>Pezizomycotina</taxon>
        <taxon>Dothideomycetes</taxon>
        <taxon>Pleosporomycetidae</taxon>
        <taxon>Pleosporales</taxon>
        <taxon>Pleosporineae</taxon>
        <taxon>Pleosporaceae</taxon>
        <taxon>Pyrenophora</taxon>
    </lineage>
</organism>
<evidence type="ECO:0000256" key="5">
    <source>
        <dbReference type="SAM" id="Phobius"/>
    </source>
</evidence>
<dbReference type="GO" id="GO:0016757">
    <property type="term" value="F:glycosyltransferase activity"/>
    <property type="evidence" value="ECO:0007669"/>
    <property type="project" value="UniProtKB-KW"/>
</dbReference>
<keyword evidence="3 6" id="KW-0808">Transferase</keyword>
<feature type="transmembrane region" description="Helical" evidence="5">
    <location>
        <begin position="7"/>
        <end position="26"/>
    </location>
</feature>
<keyword evidence="5" id="KW-1133">Transmembrane helix</keyword>
<evidence type="ECO:0000256" key="1">
    <source>
        <dbReference type="ARBA" id="ARBA00005664"/>
    </source>
</evidence>
<feature type="compositionally biased region" description="Low complexity" evidence="4">
    <location>
        <begin position="63"/>
        <end position="81"/>
    </location>
</feature>
<evidence type="ECO:0000313" key="6">
    <source>
        <dbReference type="EMBL" id="CAE7001538.1"/>
    </source>
</evidence>
<name>A0A6S6VUU6_9PLEO</name>
<comment type="similarity">
    <text evidence="1">Belongs to the glycosyltransferase 34 family.</text>
</comment>
<evidence type="ECO:0000256" key="3">
    <source>
        <dbReference type="ARBA" id="ARBA00022679"/>
    </source>
</evidence>
<evidence type="ECO:0000256" key="2">
    <source>
        <dbReference type="ARBA" id="ARBA00022676"/>
    </source>
</evidence>
<dbReference type="InterPro" id="IPR029044">
    <property type="entry name" value="Nucleotide-diphossugar_trans"/>
</dbReference>
<feature type="region of interest" description="Disordered" evidence="4">
    <location>
        <begin position="60"/>
        <end position="97"/>
    </location>
</feature>
<evidence type="ECO:0000256" key="4">
    <source>
        <dbReference type="SAM" id="MobiDB-lite"/>
    </source>
</evidence>